<proteinExistence type="inferred from homology"/>
<evidence type="ECO:0000256" key="2">
    <source>
        <dbReference type="ARBA" id="ARBA00004496"/>
    </source>
</evidence>
<keyword evidence="7 13" id="KW-0808">Transferase</keyword>
<dbReference type="EMBL" id="BAAACG010000006">
    <property type="protein sequence ID" value="GAA0734703.1"/>
    <property type="molecule type" value="Genomic_DNA"/>
</dbReference>
<dbReference type="PANTHER" id="PTHR22807:SF53">
    <property type="entry name" value="RIBOSOMAL RNA SMALL SUBUNIT METHYLTRANSFERASE B-RELATED"/>
    <property type="match status" value="1"/>
</dbReference>
<dbReference type="InterPro" id="IPR004573">
    <property type="entry name" value="rRNA_ssu_MeTfrase_B"/>
</dbReference>
<keyword evidence="4" id="KW-0963">Cytoplasm</keyword>
<dbReference type="Gene3D" id="1.10.940.10">
    <property type="entry name" value="NusB-like"/>
    <property type="match status" value="1"/>
</dbReference>
<organism evidence="15 16">
    <name type="scientific">Clostridium oceanicum</name>
    <dbReference type="NCBI Taxonomy" id="1543"/>
    <lineage>
        <taxon>Bacteria</taxon>
        <taxon>Bacillati</taxon>
        <taxon>Bacillota</taxon>
        <taxon>Clostridia</taxon>
        <taxon>Eubacteriales</taxon>
        <taxon>Clostridiaceae</taxon>
        <taxon>Clostridium</taxon>
    </lineage>
</organism>
<dbReference type="Proteomes" id="UP001501510">
    <property type="component" value="Unassembled WGS sequence"/>
</dbReference>
<dbReference type="PROSITE" id="PS51686">
    <property type="entry name" value="SAM_MT_RSMB_NOP"/>
    <property type="match status" value="1"/>
</dbReference>
<sequence>MINARKVALDVVNSVFYKDAYSNIVLNMHLNKSNLKDKDKALVTEIVYGTIKYKLTIDKIIQSYLKSNIKKLDKDILNILRITIYQIRYLDKIPEFAAVNEAVNLSKRVCSKFSKLVNGVLRNYIRDKNKKIYYNGKDVLESLSFNYSFPKWMIKLFINQYGEKISEDILKGLNERPNITVRVNDLKSDYDSVFEEMTKEGYNIEPGFICPEAIKIFNGKNIENNILFKKGKVTVQDESAMLVAPSMDLKENMVVLDLCSAPGGKTTHISEITSDKSTVHAYDLHENKLCLIEDNANRLGIKNIVTKSMDASLYKEELENFADRILIDVPCSGLGIIRKKPEIKWNKNTSDINNLIHIQRKIMKNSAKYLKDNGVLLYSTCTLNKKENEENVKWFLRNNKHFKIEKLYYGNCDNIIYHKEGYVTVLPNKSMDGFFICRMRKIVGV</sequence>
<feature type="binding site" evidence="13">
    <location>
        <position position="328"/>
    </location>
    <ligand>
        <name>S-adenosyl-L-methionine</name>
        <dbReference type="ChEBI" id="CHEBI:59789"/>
    </ligand>
</feature>
<accession>A0ABP3UNR9</accession>
<evidence type="ECO:0000256" key="9">
    <source>
        <dbReference type="ARBA" id="ARBA00022884"/>
    </source>
</evidence>
<evidence type="ECO:0000313" key="16">
    <source>
        <dbReference type="Proteomes" id="UP001501510"/>
    </source>
</evidence>
<dbReference type="InterPro" id="IPR029063">
    <property type="entry name" value="SAM-dependent_MTases_sf"/>
</dbReference>
<dbReference type="PANTHER" id="PTHR22807">
    <property type="entry name" value="NOP2 YEAST -RELATED NOL1/NOP2/FMU SUN DOMAIN-CONTAINING"/>
    <property type="match status" value="1"/>
</dbReference>
<evidence type="ECO:0000259" key="14">
    <source>
        <dbReference type="PROSITE" id="PS51686"/>
    </source>
</evidence>
<dbReference type="InterPro" id="IPR006027">
    <property type="entry name" value="NusB_RsmB_TIM44"/>
</dbReference>
<dbReference type="PRINTS" id="PR02008">
    <property type="entry name" value="RCMTFAMILY"/>
</dbReference>
<comment type="catalytic activity">
    <reaction evidence="12">
        <text>cytidine(967) in 16S rRNA + S-adenosyl-L-methionine = 5-methylcytidine(967) in 16S rRNA + S-adenosyl-L-homocysteine + H(+)</text>
        <dbReference type="Rhea" id="RHEA:42748"/>
        <dbReference type="Rhea" id="RHEA-COMP:10219"/>
        <dbReference type="Rhea" id="RHEA-COMP:10220"/>
        <dbReference type="ChEBI" id="CHEBI:15378"/>
        <dbReference type="ChEBI" id="CHEBI:57856"/>
        <dbReference type="ChEBI" id="CHEBI:59789"/>
        <dbReference type="ChEBI" id="CHEBI:74483"/>
        <dbReference type="ChEBI" id="CHEBI:82748"/>
        <dbReference type="EC" id="2.1.1.176"/>
    </reaction>
</comment>
<keyword evidence="9 13" id="KW-0694">RNA-binding</keyword>
<evidence type="ECO:0000256" key="8">
    <source>
        <dbReference type="ARBA" id="ARBA00022691"/>
    </source>
</evidence>
<feature type="binding site" evidence="13">
    <location>
        <begin position="259"/>
        <end position="265"/>
    </location>
    <ligand>
        <name>S-adenosyl-L-methionine</name>
        <dbReference type="ChEBI" id="CHEBI:59789"/>
    </ligand>
</feature>
<evidence type="ECO:0000256" key="11">
    <source>
        <dbReference type="ARBA" id="ARBA00031088"/>
    </source>
</evidence>
<evidence type="ECO:0000256" key="3">
    <source>
        <dbReference type="ARBA" id="ARBA00012140"/>
    </source>
</evidence>
<evidence type="ECO:0000256" key="7">
    <source>
        <dbReference type="ARBA" id="ARBA00022679"/>
    </source>
</evidence>
<keyword evidence="6 13" id="KW-0489">Methyltransferase</keyword>
<dbReference type="Pfam" id="PF01189">
    <property type="entry name" value="Methyltr_RsmB-F"/>
    <property type="match status" value="1"/>
</dbReference>
<dbReference type="Pfam" id="PF22458">
    <property type="entry name" value="RsmF-B_ferredox"/>
    <property type="match status" value="1"/>
</dbReference>
<dbReference type="SUPFAM" id="SSF48013">
    <property type="entry name" value="NusB-like"/>
    <property type="match status" value="1"/>
</dbReference>
<evidence type="ECO:0000256" key="5">
    <source>
        <dbReference type="ARBA" id="ARBA00022552"/>
    </source>
</evidence>
<evidence type="ECO:0000256" key="4">
    <source>
        <dbReference type="ARBA" id="ARBA00022490"/>
    </source>
</evidence>
<feature type="active site" description="Nucleophile" evidence="13">
    <location>
        <position position="381"/>
    </location>
</feature>
<feature type="binding site" evidence="13">
    <location>
        <position position="310"/>
    </location>
    <ligand>
        <name>S-adenosyl-L-methionine</name>
        <dbReference type="ChEBI" id="CHEBI:59789"/>
    </ligand>
</feature>
<dbReference type="Gene3D" id="3.30.70.1170">
    <property type="entry name" value="Sun protein, domain 3"/>
    <property type="match status" value="1"/>
</dbReference>
<dbReference type="InterPro" id="IPR001678">
    <property type="entry name" value="MeTrfase_RsmB-F_NOP2_dom"/>
</dbReference>
<keyword evidence="8 13" id="KW-0949">S-adenosyl-L-methionine</keyword>
<name>A0ABP3UNR9_9CLOT</name>
<protein>
    <recommendedName>
        <fullName evidence="3">16S rRNA (cytosine(967)-C(5))-methyltransferase</fullName>
        <ecNumber evidence="3">2.1.1.176</ecNumber>
    </recommendedName>
    <alternativeName>
        <fullName evidence="10">16S rRNA m5C967 methyltransferase</fullName>
    </alternativeName>
    <alternativeName>
        <fullName evidence="11">rRNA (cytosine-C(5)-)-methyltransferase RsmB</fullName>
    </alternativeName>
</protein>
<evidence type="ECO:0000256" key="12">
    <source>
        <dbReference type="ARBA" id="ARBA00047283"/>
    </source>
</evidence>
<evidence type="ECO:0000256" key="1">
    <source>
        <dbReference type="ARBA" id="ARBA00002724"/>
    </source>
</evidence>
<evidence type="ECO:0000313" key="15">
    <source>
        <dbReference type="EMBL" id="GAA0734703.1"/>
    </source>
</evidence>
<dbReference type="Gene3D" id="3.40.50.150">
    <property type="entry name" value="Vaccinia Virus protein VP39"/>
    <property type="match status" value="1"/>
</dbReference>
<feature type="binding site" evidence="13">
    <location>
        <position position="283"/>
    </location>
    <ligand>
        <name>S-adenosyl-L-methionine</name>
        <dbReference type="ChEBI" id="CHEBI:59789"/>
    </ligand>
</feature>
<dbReference type="InterPro" id="IPR049560">
    <property type="entry name" value="MeTrfase_RsmB-F_NOP2_cat"/>
</dbReference>
<dbReference type="EC" id="2.1.1.176" evidence="3"/>
<dbReference type="NCBIfam" id="TIGR00563">
    <property type="entry name" value="rsmB"/>
    <property type="match status" value="1"/>
</dbReference>
<dbReference type="InterPro" id="IPR054728">
    <property type="entry name" value="RsmB-like_ferredoxin"/>
</dbReference>
<dbReference type="RefSeq" id="WP_343758979.1">
    <property type="nucleotide sequence ID" value="NZ_BAAACG010000006.1"/>
</dbReference>
<comment type="subcellular location">
    <subcellularLocation>
        <location evidence="2">Cytoplasm</location>
    </subcellularLocation>
</comment>
<dbReference type="SUPFAM" id="SSF53335">
    <property type="entry name" value="S-adenosyl-L-methionine-dependent methyltransferases"/>
    <property type="match status" value="1"/>
</dbReference>
<evidence type="ECO:0000256" key="13">
    <source>
        <dbReference type="PROSITE-ProRule" id="PRU01023"/>
    </source>
</evidence>
<gene>
    <name evidence="15" type="primary">rsmB</name>
    <name evidence="15" type="ORF">GCM10008906_07210</name>
</gene>
<evidence type="ECO:0000256" key="10">
    <source>
        <dbReference type="ARBA" id="ARBA00030399"/>
    </source>
</evidence>
<keyword evidence="16" id="KW-1185">Reference proteome</keyword>
<dbReference type="InterPro" id="IPR023267">
    <property type="entry name" value="RCMT"/>
</dbReference>
<dbReference type="InterPro" id="IPR035926">
    <property type="entry name" value="NusB-like_sf"/>
</dbReference>
<feature type="domain" description="SAM-dependent MTase RsmB/NOP-type" evidence="14">
    <location>
        <begin position="169"/>
        <end position="442"/>
    </location>
</feature>
<dbReference type="Pfam" id="PF01029">
    <property type="entry name" value="NusB"/>
    <property type="match status" value="1"/>
</dbReference>
<reference evidence="16" key="1">
    <citation type="journal article" date="2019" name="Int. J. Syst. Evol. Microbiol.">
        <title>The Global Catalogue of Microorganisms (GCM) 10K type strain sequencing project: providing services to taxonomists for standard genome sequencing and annotation.</title>
        <authorList>
            <consortium name="The Broad Institute Genomics Platform"/>
            <consortium name="The Broad Institute Genome Sequencing Center for Infectious Disease"/>
            <person name="Wu L."/>
            <person name="Ma J."/>
        </authorList>
    </citation>
    <scope>NUCLEOTIDE SEQUENCE [LARGE SCALE GENOMIC DNA]</scope>
    <source>
        <strain evidence="16">JCM 1407</strain>
    </source>
</reference>
<comment type="caution">
    <text evidence="15">The sequence shown here is derived from an EMBL/GenBank/DDBJ whole genome shotgun (WGS) entry which is preliminary data.</text>
</comment>
<keyword evidence="5" id="KW-0698">rRNA processing</keyword>
<comment type="similarity">
    <text evidence="13">Belongs to the class I-like SAM-binding methyltransferase superfamily. RsmB/NOP family.</text>
</comment>
<comment type="function">
    <text evidence="1">Specifically methylates the cytosine at position 967 (m5C967) of 16S rRNA.</text>
</comment>
<evidence type="ECO:0000256" key="6">
    <source>
        <dbReference type="ARBA" id="ARBA00022603"/>
    </source>
</evidence>
<dbReference type="NCBIfam" id="NF011494">
    <property type="entry name" value="PRK14902.1"/>
    <property type="match status" value="1"/>
</dbReference>